<evidence type="ECO:0000313" key="1">
    <source>
        <dbReference type="EMBL" id="GMF31474.1"/>
    </source>
</evidence>
<dbReference type="Proteomes" id="UP001165121">
    <property type="component" value="Unassembled WGS sequence"/>
</dbReference>
<keyword evidence="2" id="KW-1185">Reference proteome</keyword>
<gene>
    <name evidence="1" type="ORF">Pfra01_000723700</name>
</gene>
<dbReference type="AlphaFoldDB" id="A0A9W6UE51"/>
<proteinExistence type="predicted"/>
<dbReference type="EMBL" id="BSXT01000633">
    <property type="protein sequence ID" value="GMF31474.1"/>
    <property type="molecule type" value="Genomic_DNA"/>
</dbReference>
<evidence type="ECO:0000313" key="2">
    <source>
        <dbReference type="Proteomes" id="UP001165121"/>
    </source>
</evidence>
<dbReference type="OrthoDB" id="123275at2759"/>
<comment type="caution">
    <text evidence="1">The sequence shown here is derived from an EMBL/GenBank/DDBJ whole genome shotgun (WGS) entry which is preliminary data.</text>
</comment>
<protein>
    <submittedName>
        <fullName evidence="1">Unnamed protein product</fullName>
    </submittedName>
</protein>
<name>A0A9W6UE51_9STRA</name>
<accession>A0A9W6UE51</accession>
<organism evidence="1 2">
    <name type="scientific">Phytophthora fragariaefolia</name>
    <dbReference type="NCBI Taxonomy" id="1490495"/>
    <lineage>
        <taxon>Eukaryota</taxon>
        <taxon>Sar</taxon>
        <taxon>Stramenopiles</taxon>
        <taxon>Oomycota</taxon>
        <taxon>Peronosporomycetes</taxon>
        <taxon>Peronosporales</taxon>
        <taxon>Peronosporaceae</taxon>
        <taxon>Phytophthora</taxon>
    </lineage>
</organism>
<sequence>MYRELTISSDVPAPKRKRAFKTGKLSPTSTELKGSGSIIRLHTASYDNALKTRKARCGVRLDITRPKVKKGYQKAQGGLIRS</sequence>
<reference evidence="1" key="1">
    <citation type="submission" date="2023-04" db="EMBL/GenBank/DDBJ databases">
        <title>Phytophthora fragariaefolia NBRC 109709.</title>
        <authorList>
            <person name="Ichikawa N."/>
            <person name="Sato H."/>
            <person name="Tonouchi N."/>
        </authorList>
    </citation>
    <scope>NUCLEOTIDE SEQUENCE</scope>
    <source>
        <strain evidence="1">NBRC 109709</strain>
    </source>
</reference>